<evidence type="ECO:0000313" key="10">
    <source>
        <dbReference type="Proteomes" id="UP000470875"/>
    </source>
</evidence>
<evidence type="ECO:0000256" key="5">
    <source>
        <dbReference type="ARBA" id="ARBA00023306"/>
    </source>
</evidence>
<evidence type="ECO:0000259" key="8">
    <source>
        <dbReference type="Pfam" id="PF08478"/>
    </source>
</evidence>
<dbReference type="Pfam" id="PF08478">
    <property type="entry name" value="POTRA_1"/>
    <property type="match status" value="1"/>
</dbReference>
<dbReference type="GO" id="GO:0005886">
    <property type="term" value="C:plasma membrane"/>
    <property type="evidence" value="ECO:0007669"/>
    <property type="project" value="TreeGrafter"/>
</dbReference>
<evidence type="ECO:0000256" key="4">
    <source>
        <dbReference type="ARBA" id="ARBA00022989"/>
    </source>
</evidence>
<feature type="region of interest" description="Disordered" evidence="6">
    <location>
        <begin position="1"/>
        <end position="32"/>
    </location>
</feature>
<dbReference type="AlphaFoldDB" id="A0A6N7W2I9"/>
<evidence type="ECO:0000256" key="1">
    <source>
        <dbReference type="ARBA" id="ARBA00022475"/>
    </source>
</evidence>
<dbReference type="Gene3D" id="3.10.20.310">
    <property type="entry name" value="membrane protein fhac"/>
    <property type="match status" value="1"/>
</dbReference>
<dbReference type="PANTHER" id="PTHR37820:SF1">
    <property type="entry name" value="CELL DIVISION PROTEIN FTSQ"/>
    <property type="match status" value="1"/>
</dbReference>
<feature type="domain" description="POTRA" evidence="8">
    <location>
        <begin position="119"/>
        <end position="165"/>
    </location>
</feature>
<dbReference type="GO" id="GO:0051301">
    <property type="term" value="P:cell division"/>
    <property type="evidence" value="ECO:0007669"/>
    <property type="project" value="UniProtKB-KW"/>
</dbReference>
<keyword evidence="5" id="KW-0131">Cell cycle</keyword>
<evidence type="ECO:0000256" key="2">
    <source>
        <dbReference type="ARBA" id="ARBA00022618"/>
    </source>
</evidence>
<dbReference type="InterPro" id="IPR050487">
    <property type="entry name" value="FtsQ_DivIB"/>
</dbReference>
<keyword evidence="10" id="KW-1185">Reference proteome</keyword>
<evidence type="ECO:0000313" key="9">
    <source>
        <dbReference type="EMBL" id="MSS83621.1"/>
    </source>
</evidence>
<sequence>MRPPRPPRPSQPVPGRRKAVAPQKPLTTAAPACRVPPAPAQVLGRVEESPEEIKARLLEKKVARRRLLIWRLMWVLLSVAAIAAVVWVALFSPLFAVQETRLEIEAPETIDVAPTASVMQKHVGTSLFLVSSGALREEILKDPHIAEATITKTWPDGLHVALIERVPVIGVKVEGGYDLVAADAVTVTTVNDVPEQLPLLTTDQEIAATTVSQIGEILEALPTDISDQVSEVSLSGGIYTLHVANGSQIIWGDPSDAALKSQVLQLLVQQRPSSIYDVADPLRPSIR</sequence>
<accession>A0A6N7W2I9</accession>
<keyword evidence="4 7" id="KW-1133">Transmembrane helix</keyword>
<dbReference type="RefSeq" id="WP_154543187.1">
    <property type="nucleotide sequence ID" value="NZ_VULO01000002.1"/>
</dbReference>
<gene>
    <name evidence="9" type="ORF">FYJ24_02340</name>
</gene>
<keyword evidence="2" id="KW-0132">Cell division</keyword>
<feature type="compositionally biased region" description="Pro residues" evidence="6">
    <location>
        <begin position="1"/>
        <end position="12"/>
    </location>
</feature>
<organism evidence="9 10">
    <name type="scientific">Scrofimicrobium canadense</name>
    <dbReference type="NCBI Taxonomy" id="2652290"/>
    <lineage>
        <taxon>Bacteria</taxon>
        <taxon>Bacillati</taxon>
        <taxon>Actinomycetota</taxon>
        <taxon>Actinomycetes</taxon>
        <taxon>Actinomycetales</taxon>
        <taxon>Actinomycetaceae</taxon>
        <taxon>Scrofimicrobium</taxon>
    </lineage>
</organism>
<comment type="caution">
    <text evidence="9">The sequence shown here is derived from an EMBL/GenBank/DDBJ whole genome shotgun (WGS) entry which is preliminary data.</text>
</comment>
<dbReference type="PANTHER" id="PTHR37820">
    <property type="entry name" value="CELL DIVISION PROTEIN DIVIB"/>
    <property type="match status" value="1"/>
</dbReference>
<proteinExistence type="predicted"/>
<dbReference type="InterPro" id="IPR013685">
    <property type="entry name" value="POTRA_FtsQ_type"/>
</dbReference>
<dbReference type="Proteomes" id="UP000470875">
    <property type="component" value="Unassembled WGS sequence"/>
</dbReference>
<keyword evidence="1" id="KW-1003">Cell membrane</keyword>
<name>A0A6N7W2I9_9ACTO</name>
<evidence type="ECO:0000256" key="6">
    <source>
        <dbReference type="SAM" id="MobiDB-lite"/>
    </source>
</evidence>
<protein>
    <submittedName>
        <fullName evidence="9">FtsQ-type POTRA domain-containing protein</fullName>
    </submittedName>
</protein>
<dbReference type="EMBL" id="VULO01000002">
    <property type="protein sequence ID" value="MSS83621.1"/>
    <property type="molecule type" value="Genomic_DNA"/>
</dbReference>
<reference evidence="9 10" key="1">
    <citation type="submission" date="2019-08" db="EMBL/GenBank/DDBJ databases">
        <title>In-depth cultivation of the pig gut microbiome towards novel bacterial diversity and tailored functional studies.</title>
        <authorList>
            <person name="Wylensek D."/>
            <person name="Hitch T.C.A."/>
            <person name="Clavel T."/>
        </authorList>
    </citation>
    <scope>NUCLEOTIDE SEQUENCE [LARGE SCALE GENOMIC DNA]</scope>
    <source>
        <strain evidence="9 10">WB03_NA08</strain>
    </source>
</reference>
<evidence type="ECO:0000256" key="7">
    <source>
        <dbReference type="SAM" id="Phobius"/>
    </source>
</evidence>
<keyword evidence="3 7" id="KW-0812">Transmembrane</keyword>
<feature type="transmembrane region" description="Helical" evidence="7">
    <location>
        <begin position="68"/>
        <end position="90"/>
    </location>
</feature>
<evidence type="ECO:0000256" key="3">
    <source>
        <dbReference type="ARBA" id="ARBA00022692"/>
    </source>
</evidence>
<keyword evidence="7" id="KW-0472">Membrane</keyword>